<organism evidence="10 11">
    <name type="scientific">Izhakiella capsodis</name>
    <dbReference type="NCBI Taxonomy" id="1367852"/>
    <lineage>
        <taxon>Bacteria</taxon>
        <taxon>Pseudomonadati</taxon>
        <taxon>Pseudomonadota</taxon>
        <taxon>Gammaproteobacteria</taxon>
        <taxon>Enterobacterales</taxon>
        <taxon>Erwiniaceae</taxon>
        <taxon>Izhakiella</taxon>
    </lineage>
</organism>
<reference evidence="11" key="1">
    <citation type="submission" date="2016-10" db="EMBL/GenBank/DDBJ databases">
        <authorList>
            <person name="Varghese N."/>
            <person name="Submissions S."/>
        </authorList>
    </citation>
    <scope>NUCLEOTIDE SEQUENCE [LARGE SCALE GENOMIC DNA]</scope>
    <source>
        <strain evidence="11">N6PO6</strain>
    </source>
</reference>
<dbReference type="OrthoDB" id="9815690at2"/>
<dbReference type="GO" id="GO:0005992">
    <property type="term" value="P:trehalose biosynthetic process"/>
    <property type="evidence" value="ECO:0007669"/>
    <property type="project" value="UniProtKB-UniRule"/>
</dbReference>
<dbReference type="AlphaFoldDB" id="A0A1I4UV93"/>
<evidence type="ECO:0000256" key="7">
    <source>
        <dbReference type="ARBA" id="ARBA00022679"/>
    </source>
</evidence>
<comment type="subunit">
    <text evidence="3 9">Homotetramer.</text>
</comment>
<dbReference type="PANTHER" id="PTHR10788:SF106">
    <property type="entry name" value="BCDNA.GH08860"/>
    <property type="match status" value="1"/>
</dbReference>
<evidence type="ECO:0000256" key="6">
    <source>
        <dbReference type="ARBA" id="ARBA00022676"/>
    </source>
</evidence>
<evidence type="ECO:0000256" key="9">
    <source>
        <dbReference type="RuleBase" id="RU362045"/>
    </source>
</evidence>
<gene>
    <name evidence="10" type="ORF">SAMN05216516_101378</name>
</gene>
<evidence type="ECO:0000256" key="8">
    <source>
        <dbReference type="ARBA" id="ARBA00048039"/>
    </source>
</evidence>
<comment type="similarity">
    <text evidence="2 9">Belongs to the glycosyltransferase 20 family.</text>
</comment>
<dbReference type="InterPro" id="IPR012766">
    <property type="entry name" value="Trehalose_OtsA"/>
</dbReference>
<comment type="function">
    <text evidence="9">Probably involved in the osmoprotection via the biosynthesis of trehalose. Catalyzes the transfer of glucose from UDP-alpha-D-glucose (UDP-Glc) to D-glucose 6-phosphate (Glc-6-P) to form trehalose-6-phosphate. Acts with retention of the anomeric configuration of the UDP-sugar donor.</text>
</comment>
<evidence type="ECO:0000313" key="11">
    <source>
        <dbReference type="Proteomes" id="UP000242222"/>
    </source>
</evidence>
<dbReference type="SUPFAM" id="SSF53756">
    <property type="entry name" value="UDP-Glycosyltransferase/glycogen phosphorylase"/>
    <property type="match status" value="1"/>
</dbReference>
<dbReference type="NCBIfam" id="TIGR02400">
    <property type="entry name" value="trehalose_OtsA"/>
    <property type="match status" value="1"/>
</dbReference>
<protein>
    <recommendedName>
        <fullName evidence="5 9">Trehalose-6-phosphate synthase</fullName>
        <ecNumber evidence="4 9">2.4.1.15</ecNumber>
    </recommendedName>
    <alternativeName>
        <fullName evidence="9">Osmoregulatory trehalose synthesis protein A</fullName>
    </alternativeName>
    <alternativeName>
        <fullName evidence="9">UDP-glucose-glucosephosphate glucosyltransferase</fullName>
    </alternativeName>
</protein>
<dbReference type="CDD" id="cd03788">
    <property type="entry name" value="GT20_TPS"/>
    <property type="match status" value="1"/>
</dbReference>
<dbReference type="FunFam" id="3.40.50.2000:FF:000024">
    <property type="entry name" value="Trehalose-6-phosphate synthase"/>
    <property type="match status" value="1"/>
</dbReference>
<keyword evidence="6 9" id="KW-0328">Glycosyltransferase</keyword>
<evidence type="ECO:0000256" key="4">
    <source>
        <dbReference type="ARBA" id="ARBA00012538"/>
    </source>
</evidence>
<comment type="pathway">
    <text evidence="1 9">Glycan biosynthesis; trehalose biosynthesis.</text>
</comment>
<comment type="catalytic activity">
    <reaction evidence="8 9">
        <text>D-glucose 6-phosphate + UDP-alpha-D-glucose = alpha,alpha-trehalose 6-phosphate + UDP + H(+)</text>
        <dbReference type="Rhea" id="RHEA:18889"/>
        <dbReference type="ChEBI" id="CHEBI:15378"/>
        <dbReference type="ChEBI" id="CHEBI:58223"/>
        <dbReference type="ChEBI" id="CHEBI:58429"/>
        <dbReference type="ChEBI" id="CHEBI:58885"/>
        <dbReference type="ChEBI" id="CHEBI:61548"/>
        <dbReference type="EC" id="2.4.1.15"/>
    </reaction>
</comment>
<evidence type="ECO:0000256" key="1">
    <source>
        <dbReference type="ARBA" id="ARBA00005199"/>
    </source>
</evidence>
<dbReference type="GO" id="GO:0003825">
    <property type="term" value="F:alpha,alpha-trehalose-phosphate synthase (UDP-forming) activity"/>
    <property type="evidence" value="ECO:0007669"/>
    <property type="project" value="UniProtKB-UniRule"/>
</dbReference>
<proteinExistence type="inferred from homology"/>
<dbReference type="EMBL" id="FOVC01000001">
    <property type="protein sequence ID" value="SFM92871.1"/>
    <property type="molecule type" value="Genomic_DNA"/>
</dbReference>
<dbReference type="InterPro" id="IPR001830">
    <property type="entry name" value="Glyco_trans_20"/>
</dbReference>
<evidence type="ECO:0000256" key="5">
    <source>
        <dbReference type="ARBA" id="ARBA00018539"/>
    </source>
</evidence>
<dbReference type="EC" id="2.4.1.15" evidence="4 9"/>
<dbReference type="RefSeq" id="WP_092874341.1">
    <property type="nucleotide sequence ID" value="NZ_FOVC01000001.1"/>
</dbReference>
<dbReference type="Proteomes" id="UP000242222">
    <property type="component" value="Unassembled WGS sequence"/>
</dbReference>
<evidence type="ECO:0000256" key="2">
    <source>
        <dbReference type="ARBA" id="ARBA00008799"/>
    </source>
</evidence>
<evidence type="ECO:0000256" key="3">
    <source>
        <dbReference type="ARBA" id="ARBA00011881"/>
    </source>
</evidence>
<accession>A0A1I4UV93</accession>
<dbReference type="NCBIfam" id="NF007513">
    <property type="entry name" value="PRK10117.1"/>
    <property type="match status" value="1"/>
</dbReference>
<name>A0A1I4UV93_9GAMM</name>
<keyword evidence="11" id="KW-1185">Reference proteome</keyword>
<dbReference type="PANTHER" id="PTHR10788">
    <property type="entry name" value="TREHALOSE-6-PHOSPHATE SYNTHASE"/>
    <property type="match status" value="1"/>
</dbReference>
<evidence type="ECO:0000313" key="10">
    <source>
        <dbReference type="EMBL" id="SFM92871.1"/>
    </source>
</evidence>
<keyword evidence="7 9" id="KW-0808">Transferase</keyword>
<dbReference type="Pfam" id="PF00982">
    <property type="entry name" value="Glyco_transf_20"/>
    <property type="match status" value="1"/>
</dbReference>
<dbReference type="Gene3D" id="3.40.50.2000">
    <property type="entry name" value="Glycogen Phosphorylase B"/>
    <property type="match status" value="2"/>
</dbReference>
<sequence length="471" mass="53245">MSRLVVVSNRIALPEGGKASAGGLAVGVLDALESTGGLWFGWNGEISETAVEAPLKTQEHGGITYVSFGLEQGDYDRYYLQFSNAVIWPAFHYRLDLVQYQCDAWEGYCSVNRLLATRLQPLLKPDDTLWIHDYHLLPFAAELRKLGVSNPIGFFLHIPFPSPEIFNALPPHETLLSSLCHYDLLGFQTEIDRLAFLNSVSQITRLESRGAKQHHAFDNDFATEVYPIGIEPENIKKMASGPLPPKMAAMKRDLGEIKNIIACERLDYSKGLPERFLAYEALLENYPQHRSHIRYTQIAPTSRGDVQAYQDIRHQLETEAGRINGKYGTLDWTPLYYLNQHFDRRLLMKIFRLTDVALITPLRDGMNLVAKEYVAAQNPDDPGVLVLSRFAGAANELTSALIVNPYDRDNVAAALHDALTMPREERIKRYKEMMAVLRRNDIATWGKTFLNDLQRVSSRGGDQLREQPELA</sequence>
<dbReference type="STRING" id="1367852.SAMN05216516_101378"/>
<dbReference type="UniPathway" id="UPA00299"/>